<evidence type="ECO:0000256" key="8">
    <source>
        <dbReference type="ARBA" id="ARBA00023136"/>
    </source>
</evidence>
<evidence type="ECO:0000256" key="6">
    <source>
        <dbReference type="ARBA" id="ARBA00022692"/>
    </source>
</evidence>
<feature type="transmembrane region" description="Helical" evidence="11">
    <location>
        <begin position="104"/>
        <end position="125"/>
    </location>
</feature>
<dbReference type="Proteomes" id="UP000267250">
    <property type="component" value="Chromosome"/>
</dbReference>
<dbReference type="Pfam" id="PF02653">
    <property type="entry name" value="BPD_transp_2"/>
    <property type="match status" value="1"/>
</dbReference>
<evidence type="ECO:0000256" key="1">
    <source>
        <dbReference type="ARBA" id="ARBA00004651"/>
    </source>
</evidence>
<keyword evidence="8 11" id="KW-0472">Membrane</keyword>
<evidence type="ECO:0000256" key="11">
    <source>
        <dbReference type="SAM" id="Phobius"/>
    </source>
</evidence>
<keyword evidence="3" id="KW-1003">Cell membrane</keyword>
<comment type="function">
    <text evidence="9">Part of the binding-protein-dependent transport system for D-xylose. Probably responsible for the translocation of the substrate across the membrane.</text>
</comment>
<evidence type="ECO:0000256" key="9">
    <source>
        <dbReference type="ARBA" id="ARBA00035611"/>
    </source>
</evidence>
<dbReference type="GO" id="GO:0022857">
    <property type="term" value="F:transmembrane transporter activity"/>
    <property type="evidence" value="ECO:0007669"/>
    <property type="project" value="InterPro"/>
</dbReference>
<dbReference type="CDD" id="cd06579">
    <property type="entry name" value="TM_PBP1_transp_AraH_like"/>
    <property type="match status" value="1"/>
</dbReference>
<gene>
    <name evidence="12" type="ORF">BBF96_01505</name>
</gene>
<accession>A0A3Q9HNM9</accession>
<keyword evidence="13" id="KW-1185">Reference proteome</keyword>
<reference evidence="12 13" key="1">
    <citation type="submission" date="2016-07" db="EMBL/GenBank/DDBJ databases">
        <title>Genome and transcriptome analysis of iron-reducing fermentative bacteria Anoxybacter fermentans.</title>
        <authorList>
            <person name="Zeng X."/>
            <person name="Shao Z."/>
        </authorList>
    </citation>
    <scope>NUCLEOTIDE SEQUENCE [LARGE SCALE GENOMIC DNA]</scope>
    <source>
        <strain evidence="12 13">DY22613</strain>
    </source>
</reference>
<feature type="transmembrane region" description="Helical" evidence="11">
    <location>
        <begin position="20"/>
        <end position="47"/>
    </location>
</feature>
<dbReference type="PANTHER" id="PTHR32196">
    <property type="entry name" value="ABC TRANSPORTER PERMEASE PROTEIN YPHD-RELATED-RELATED"/>
    <property type="match status" value="1"/>
</dbReference>
<evidence type="ECO:0000256" key="10">
    <source>
        <dbReference type="ARBA" id="ARBA00035686"/>
    </source>
</evidence>
<dbReference type="GO" id="GO:0005886">
    <property type="term" value="C:plasma membrane"/>
    <property type="evidence" value="ECO:0007669"/>
    <property type="project" value="UniProtKB-SubCell"/>
</dbReference>
<feature type="transmembrane region" description="Helical" evidence="11">
    <location>
        <begin position="53"/>
        <end position="73"/>
    </location>
</feature>
<keyword evidence="6 11" id="KW-0812">Transmembrane</keyword>
<feature type="transmembrane region" description="Helical" evidence="11">
    <location>
        <begin position="170"/>
        <end position="188"/>
    </location>
</feature>
<name>A0A3Q9HNM9_9FIRM</name>
<feature type="transmembrane region" description="Helical" evidence="11">
    <location>
        <begin position="80"/>
        <end position="98"/>
    </location>
</feature>
<comment type="subcellular location">
    <subcellularLocation>
        <location evidence="1">Cell membrane</location>
        <topology evidence="1">Multi-pass membrane protein</topology>
    </subcellularLocation>
</comment>
<keyword evidence="4" id="KW-0997">Cell inner membrane</keyword>
<feature type="transmembrane region" description="Helical" evidence="11">
    <location>
        <begin position="319"/>
        <end position="350"/>
    </location>
</feature>
<proteinExistence type="predicted"/>
<keyword evidence="5" id="KW-0762">Sugar transport</keyword>
<keyword evidence="2" id="KW-0813">Transport</keyword>
<dbReference type="PANTHER" id="PTHR32196:SF32">
    <property type="entry name" value="XYLOSE TRANSPORT SYSTEM PERMEASE PROTEIN XYLH"/>
    <property type="match status" value="1"/>
</dbReference>
<dbReference type="EMBL" id="CP016379">
    <property type="protein sequence ID" value="AZR72187.1"/>
    <property type="molecule type" value="Genomic_DNA"/>
</dbReference>
<organism evidence="12 13">
    <name type="scientific">Anoxybacter fermentans</name>
    <dbReference type="NCBI Taxonomy" id="1323375"/>
    <lineage>
        <taxon>Bacteria</taxon>
        <taxon>Bacillati</taxon>
        <taxon>Bacillota</taxon>
        <taxon>Clostridia</taxon>
        <taxon>Halanaerobiales</taxon>
        <taxon>Anoxybacter</taxon>
    </lineage>
</organism>
<evidence type="ECO:0000256" key="3">
    <source>
        <dbReference type="ARBA" id="ARBA00022475"/>
    </source>
</evidence>
<protein>
    <recommendedName>
        <fullName evidence="10">Xylose transport system permease protein XylH</fullName>
    </recommendedName>
</protein>
<dbReference type="AlphaFoldDB" id="A0A3Q9HNM9"/>
<feature type="transmembrane region" description="Helical" evidence="11">
    <location>
        <begin position="132"/>
        <end position="150"/>
    </location>
</feature>
<feature type="transmembrane region" description="Helical" evidence="11">
    <location>
        <begin position="234"/>
        <end position="252"/>
    </location>
</feature>
<evidence type="ECO:0000313" key="12">
    <source>
        <dbReference type="EMBL" id="AZR72187.1"/>
    </source>
</evidence>
<evidence type="ECO:0000256" key="7">
    <source>
        <dbReference type="ARBA" id="ARBA00022989"/>
    </source>
</evidence>
<sequence length="389" mass="42174">MQREGNKNMKESKFKFNIDVKTYMMIIALVAIWIIFTVITGGSFLTARNISNLFRQSVFTSMLAIGMVMVIILGEIDLSVGSIVGLTGGIIAIFDVWLDMEPVLAILITLAVGILLGLWNGWWVAYKKVPSFIVTLGGMLIFRGILIGITKGTTIGPMSGLFRYLGKDYLPDYVGIILGILGAIFIIFNQYKTRKDKLKYDFEILPLKLEIVKTIFFVLLIVLFVLIMNSYHGIPVPLVLLLILMIIFIYITRNTVFGRHIYAIGGNKEAAQLSGINITKITLLVFMLNGLMASIGGILLTSRLNAASVAAGQNAELDAIAACVIGGASLMGGIGSVGGAIIGAIVMASLDNGMSLLNVPMFWQSIVKGLVLITAVWVDISSKKKGKVV</sequence>
<keyword evidence="7 11" id="KW-1133">Transmembrane helix</keyword>
<dbReference type="KEGG" id="aft:BBF96_01505"/>
<evidence type="ECO:0000256" key="4">
    <source>
        <dbReference type="ARBA" id="ARBA00022519"/>
    </source>
</evidence>
<dbReference type="InterPro" id="IPR001851">
    <property type="entry name" value="ABC_transp_permease"/>
</dbReference>
<evidence type="ECO:0000256" key="2">
    <source>
        <dbReference type="ARBA" id="ARBA00022448"/>
    </source>
</evidence>
<feature type="transmembrane region" description="Helical" evidence="11">
    <location>
        <begin position="281"/>
        <end position="299"/>
    </location>
</feature>
<feature type="transmembrane region" description="Helical" evidence="11">
    <location>
        <begin position="209"/>
        <end position="228"/>
    </location>
</feature>
<evidence type="ECO:0000256" key="5">
    <source>
        <dbReference type="ARBA" id="ARBA00022597"/>
    </source>
</evidence>
<evidence type="ECO:0000313" key="13">
    <source>
        <dbReference type="Proteomes" id="UP000267250"/>
    </source>
</evidence>
<feature type="transmembrane region" description="Helical" evidence="11">
    <location>
        <begin position="362"/>
        <end position="380"/>
    </location>
</feature>